<gene>
    <name evidence="1" type="ORF">SAMN05421753_101280</name>
</gene>
<evidence type="ECO:0000313" key="1">
    <source>
        <dbReference type="EMBL" id="SFH58153.1"/>
    </source>
</evidence>
<dbReference type="EMBL" id="FOQD01000001">
    <property type="protein sequence ID" value="SFH58153.1"/>
    <property type="molecule type" value="Genomic_DNA"/>
</dbReference>
<keyword evidence="2" id="KW-1185">Reference proteome</keyword>
<accession>A0A1I3B782</accession>
<protein>
    <submittedName>
        <fullName evidence="1">Uncharacterized protein</fullName>
    </submittedName>
</protein>
<reference evidence="2" key="1">
    <citation type="submission" date="2016-10" db="EMBL/GenBank/DDBJ databases">
        <authorList>
            <person name="Varghese N."/>
            <person name="Submissions S."/>
        </authorList>
    </citation>
    <scope>NUCLEOTIDE SEQUENCE [LARGE SCALE GENOMIC DNA]</scope>
    <source>
        <strain evidence="2">DSM 26348</strain>
    </source>
</reference>
<proteinExistence type="predicted"/>
<sequence>MLMLSNHSDKRAKLQNSINAVCLRIVGKVQLDRMPECLGERQRASLAQGGQQLVIEYLRTENQILPHNETGAETIAAQ</sequence>
<organism evidence="1 2">
    <name type="scientific">Planctomicrobium piriforme</name>
    <dbReference type="NCBI Taxonomy" id="1576369"/>
    <lineage>
        <taxon>Bacteria</taxon>
        <taxon>Pseudomonadati</taxon>
        <taxon>Planctomycetota</taxon>
        <taxon>Planctomycetia</taxon>
        <taxon>Planctomycetales</taxon>
        <taxon>Planctomycetaceae</taxon>
        <taxon>Planctomicrobium</taxon>
    </lineage>
</organism>
<dbReference type="AlphaFoldDB" id="A0A1I3B782"/>
<dbReference type="Proteomes" id="UP000199518">
    <property type="component" value="Unassembled WGS sequence"/>
</dbReference>
<evidence type="ECO:0000313" key="2">
    <source>
        <dbReference type="Proteomes" id="UP000199518"/>
    </source>
</evidence>
<name>A0A1I3B782_9PLAN</name>